<protein>
    <recommendedName>
        <fullName evidence="6">Peptidase M20 dimerisation domain-containing protein</fullName>
    </recommendedName>
</protein>
<dbReference type="AlphaFoldDB" id="S8CK02"/>
<dbReference type="PANTHER" id="PTHR11014">
    <property type="entry name" value="PEPTIDASE M20 FAMILY MEMBER"/>
    <property type="match status" value="1"/>
</dbReference>
<dbReference type="GO" id="GO:0046872">
    <property type="term" value="F:metal ion binding"/>
    <property type="evidence" value="ECO:0007669"/>
    <property type="project" value="UniProtKB-KW"/>
</dbReference>
<dbReference type="InterPro" id="IPR044757">
    <property type="entry name" value="ILR1-like_Hyd"/>
</dbReference>
<evidence type="ECO:0000256" key="5">
    <source>
        <dbReference type="PIRSR" id="PIRSR005962-1"/>
    </source>
</evidence>
<dbReference type="InterPro" id="IPR011650">
    <property type="entry name" value="Peptidase_M20_dimer"/>
</dbReference>
<dbReference type="Pfam" id="PF01546">
    <property type="entry name" value="Peptidase_M20"/>
    <property type="match status" value="1"/>
</dbReference>
<name>S8CK02_9LAMI</name>
<evidence type="ECO:0000313" key="8">
    <source>
        <dbReference type="Proteomes" id="UP000015453"/>
    </source>
</evidence>
<dbReference type="InterPro" id="IPR002933">
    <property type="entry name" value="Peptidase_M20"/>
</dbReference>
<keyword evidence="2" id="KW-0732">Signal</keyword>
<comment type="cofactor">
    <cofactor evidence="5">
        <name>Mn(2+)</name>
        <dbReference type="ChEBI" id="CHEBI:29035"/>
    </cofactor>
    <text evidence="5">The Mn(2+) ion enhances activity.</text>
</comment>
<feature type="binding site" evidence="5">
    <location>
        <position position="189"/>
    </location>
    <ligand>
        <name>Mn(2+)</name>
        <dbReference type="ChEBI" id="CHEBI:29035"/>
        <label>2</label>
    </ligand>
</feature>
<evidence type="ECO:0000259" key="6">
    <source>
        <dbReference type="Pfam" id="PF07687"/>
    </source>
</evidence>
<dbReference type="EMBL" id="AUSU01003349">
    <property type="protein sequence ID" value="EPS67015.1"/>
    <property type="molecule type" value="Genomic_DNA"/>
</dbReference>
<reference evidence="7 8" key="1">
    <citation type="journal article" date="2013" name="BMC Genomics">
        <title>The miniature genome of a carnivorous plant Genlisea aurea contains a low number of genes and short non-coding sequences.</title>
        <authorList>
            <person name="Leushkin E.V."/>
            <person name="Sutormin R.A."/>
            <person name="Nabieva E.R."/>
            <person name="Penin A.A."/>
            <person name="Kondrashov A.S."/>
            <person name="Logacheva M.D."/>
        </authorList>
    </citation>
    <scope>NUCLEOTIDE SEQUENCE [LARGE SCALE GENOMIC DNA]</scope>
</reference>
<dbReference type="NCBIfam" id="TIGR01891">
    <property type="entry name" value="amidohydrolases"/>
    <property type="match status" value="1"/>
</dbReference>
<feature type="non-terminal residue" evidence="7">
    <location>
        <position position="418"/>
    </location>
</feature>
<dbReference type="Pfam" id="PF07687">
    <property type="entry name" value="M20_dimer"/>
    <property type="match status" value="1"/>
</dbReference>
<dbReference type="PANTHER" id="PTHR11014:SF55">
    <property type="entry name" value="IAA-AMINO ACID HYDROLASE ILR1-LIKE 4"/>
    <property type="match status" value="1"/>
</dbReference>
<dbReference type="Gene3D" id="3.40.630.10">
    <property type="entry name" value="Zn peptidases"/>
    <property type="match status" value="1"/>
</dbReference>
<dbReference type="SUPFAM" id="SSF55031">
    <property type="entry name" value="Bacterial exopeptidase dimerisation domain"/>
    <property type="match status" value="1"/>
</dbReference>
<feature type="domain" description="Peptidase M20 dimerisation" evidence="6">
    <location>
        <begin position="209"/>
        <end position="305"/>
    </location>
</feature>
<dbReference type="GO" id="GO:0005783">
    <property type="term" value="C:endoplasmic reticulum"/>
    <property type="evidence" value="ECO:0007669"/>
    <property type="project" value="TreeGrafter"/>
</dbReference>
<feature type="binding site" evidence="5">
    <location>
        <position position="131"/>
    </location>
    <ligand>
        <name>Mn(2+)</name>
        <dbReference type="ChEBI" id="CHEBI:29035"/>
        <label>2</label>
    </ligand>
</feature>
<feature type="non-terminal residue" evidence="7">
    <location>
        <position position="1"/>
    </location>
</feature>
<dbReference type="SUPFAM" id="SSF53187">
    <property type="entry name" value="Zn-dependent exopeptidases"/>
    <property type="match status" value="1"/>
</dbReference>
<dbReference type="CDD" id="cd08017">
    <property type="entry name" value="M20_IAA_Hyd"/>
    <property type="match status" value="1"/>
</dbReference>
<dbReference type="OrthoDB" id="6119954at2759"/>
<dbReference type="MEROPS" id="M20.014"/>
<feature type="binding site" evidence="5">
    <location>
        <position position="165"/>
    </location>
    <ligand>
        <name>Mn(2+)</name>
        <dbReference type="ChEBI" id="CHEBI:29035"/>
        <label>2</label>
    </ligand>
</feature>
<dbReference type="Gene3D" id="3.30.70.360">
    <property type="match status" value="1"/>
</dbReference>
<dbReference type="InterPro" id="IPR017439">
    <property type="entry name" value="Amidohydrolase"/>
</dbReference>
<keyword evidence="8" id="KW-1185">Reference proteome</keyword>
<comment type="similarity">
    <text evidence="1">Belongs to the peptidase M20 family.</text>
</comment>
<evidence type="ECO:0000256" key="2">
    <source>
        <dbReference type="ARBA" id="ARBA00022729"/>
    </source>
</evidence>
<comment type="caution">
    <text evidence="7">The sequence shown here is derived from an EMBL/GenBank/DDBJ whole genome shotgun (WGS) entry which is preliminary data.</text>
</comment>
<evidence type="ECO:0000256" key="4">
    <source>
        <dbReference type="ARBA" id="ARBA00023211"/>
    </source>
</evidence>
<dbReference type="FunFam" id="3.30.70.360:FF:000001">
    <property type="entry name" value="N-acetyldiaminopimelate deacetylase"/>
    <property type="match status" value="1"/>
</dbReference>
<evidence type="ECO:0000256" key="1">
    <source>
        <dbReference type="ARBA" id="ARBA00006153"/>
    </source>
</evidence>
<keyword evidence="4 5" id="KW-0464">Manganese</keyword>
<organism evidence="7 8">
    <name type="scientific">Genlisea aurea</name>
    <dbReference type="NCBI Taxonomy" id="192259"/>
    <lineage>
        <taxon>Eukaryota</taxon>
        <taxon>Viridiplantae</taxon>
        <taxon>Streptophyta</taxon>
        <taxon>Embryophyta</taxon>
        <taxon>Tracheophyta</taxon>
        <taxon>Spermatophyta</taxon>
        <taxon>Magnoliopsida</taxon>
        <taxon>eudicotyledons</taxon>
        <taxon>Gunneridae</taxon>
        <taxon>Pentapetalae</taxon>
        <taxon>asterids</taxon>
        <taxon>lamiids</taxon>
        <taxon>Lamiales</taxon>
        <taxon>Lentibulariaceae</taxon>
        <taxon>Genlisea</taxon>
    </lineage>
</organism>
<dbReference type="Proteomes" id="UP000015453">
    <property type="component" value="Unassembled WGS sequence"/>
</dbReference>
<sequence>ILFCFLFSPFVLAESKNPVSVSSEGVPKFFLDAAKGADVFDWMVGIRRRLHENPELGYQEFETSKLIRQELDEIGIPYEHPVAATGVIGFVGSGEPPFVALRADMDALPLQESVEWKHKSKNPGVMHACGHDSHVAMLLGAAKLLHRNRHLLKGTVVLVFQPAEEGGGGAKRMVESGALKNVEAIFGIHSSGVTPVGFVETRAGPILAGSGSFEAVITGKGGHAAIPQQAIDPILAGSNVVVSLQQIVSREADPLDSQVITVSVFEGGAAFNVIPDSVTIKGTFRAFSMESMLQIRRRIEQIVRGQASVHRCNASLVFETEDKPLFPPLANDGALHEFFVGVAEEVVGAGRVREMPPLMGAEDFSFYREKMPGYFFFLGMKDETVDPPAPAHSPFFRINESGLPFGAALHASLAVKYL</sequence>
<keyword evidence="5" id="KW-0479">Metal-binding</keyword>
<feature type="binding site" evidence="5">
    <location>
        <position position="129"/>
    </location>
    <ligand>
        <name>Mn(2+)</name>
        <dbReference type="ChEBI" id="CHEBI:29035"/>
        <label>2</label>
    </ligand>
</feature>
<feature type="binding site" evidence="5">
    <location>
        <position position="392"/>
    </location>
    <ligand>
        <name>Mn(2+)</name>
        <dbReference type="ChEBI" id="CHEBI:29035"/>
        <label>2</label>
    </ligand>
</feature>
<gene>
    <name evidence="7" type="ORF">M569_07761</name>
</gene>
<accession>S8CK02</accession>
<proteinExistence type="inferred from homology"/>
<keyword evidence="3" id="KW-0378">Hydrolase</keyword>
<evidence type="ECO:0000256" key="3">
    <source>
        <dbReference type="ARBA" id="ARBA00022801"/>
    </source>
</evidence>
<dbReference type="InterPro" id="IPR036264">
    <property type="entry name" value="Bact_exopeptidase_dim_dom"/>
</dbReference>
<dbReference type="PIRSF" id="PIRSF005962">
    <property type="entry name" value="Pept_M20D_amidohydro"/>
    <property type="match status" value="1"/>
</dbReference>
<evidence type="ECO:0000313" key="7">
    <source>
        <dbReference type="EMBL" id="EPS67015.1"/>
    </source>
</evidence>
<dbReference type="GO" id="GO:0010179">
    <property type="term" value="F:IAA-Ala conjugate hydrolase activity"/>
    <property type="evidence" value="ECO:0007669"/>
    <property type="project" value="TreeGrafter"/>
</dbReference>
<dbReference type="GO" id="GO:0009850">
    <property type="term" value="P:auxin metabolic process"/>
    <property type="evidence" value="ECO:0007669"/>
    <property type="project" value="InterPro"/>
</dbReference>